<sequence>MQFKLLLIAGGAALGLATSAAAQMDHSNMPGMKMPPPKTTTVKKPAPKKPAAAKPAARKKSVKPAARSIPRAKAGSGARPAASRSAKPSAPGTVVADPHAGHDMTAMPGMNTPEANPNPGAGHDMSAMPDTSGGAAPGQPSAMQGMDHGSMQGMDQGSGAMQGMAGHDMGSMSPPTTGTTMVGTNLPAGNAPPPPIPTDRAADQVYSAAAMAHSQQHLQMHGGQNFSQIIFNLAEVQIRDGRDSYRWDGSAWYGGDINRLVLKTEGEGNIGRSLEAAEVQALYSRAVGPYTDIQLGVRYDFKPNPSRVYATVGFESLAPGFFDVEGALFLSNKGDLLGRLEGYYDQRITQRLILQPRAELNFAAQDVPEIGLGSGLSTAELGLRLRYEIRREFAPYVGISYDRRFGDTARLARAQGQGAASTSLVLGIRTWF</sequence>
<evidence type="ECO:0000313" key="4">
    <source>
        <dbReference type="Proteomes" id="UP000287401"/>
    </source>
</evidence>
<evidence type="ECO:0000256" key="1">
    <source>
        <dbReference type="SAM" id="MobiDB-lite"/>
    </source>
</evidence>
<dbReference type="InterPro" id="IPR036709">
    <property type="entry name" value="Autotransporte_beta_dom_sf"/>
</dbReference>
<protein>
    <submittedName>
        <fullName evidence="3">Copper resistance protein B</fullName>
    </submittedName>
</protein>
<dbReference type="AlphaFoldDB" id="A0A430BGH3"/>
<dbReference type="SUPFAM" id="SSF103515">
    <property type="entry name" value="Autotransporter"/>
    <property type="match status" value="1"/>
</dbReference>
<dbReference type="GO" id="GO:0006878">
    <property type="term" value="P:intracellular copper ion homeostasis"/>
    <property type="evidence" value="ECO:0007669"/>
    <property type="project" value="InterPro"/>
</dbReference>
<dbReference type="Proteomes" id="UP000287401">
    <property type="component" value="Unassembled WGS sequence"/>
</dbReference>
<dbReference type="RefSeq" id="WP_066766203.1">
    <property type="nucleotide sequence ID" value="NZ_QRAL01000044.1"/>
</dbReference>
<dbReference type="InterPro" id="IPR007939">
    <property type="entry name" value="Cu-R_B_prcur"/>
</dbReference>
<feature type="compositionally biased region" description="Polar residues" evidence="1">
    <location>
        <begin position="173"/>
        <end position="182"/>
    </location>
</feature>
<comment type="caution">
    <text evidence="3">The sequence shown here is derived from an EMBL/GenBank/DDBJ whole genome shotgun (WGS) entry which is preliminary data.</text>
</comment>
<accession>A0A430BGH3</accession>
<proteinExistence type="predicted"/>
<feature type="region of interest" description="Disordered" evidence="1">
    <location>
        <begin position="26"/>
        <end position="183"/>
    </location>
</feature>
<feature type="signal peptide" evidence="2">
    <location>
        <begin position="1"/>
        <end position="22"/>
    </location>
</feature>
<feature type="compositionally biased region" description="Low complexity" evidence="1">
    <location>
        <begin position="39"/>
        <end position="55"/>
    </location>
</feature>
<reference evidence="3 4" key="1">
    <citation type="submission" date="2018-07" db="EMBL/GenBank/DDBJ databases">
        <title>Genomic and Epidemiologic Investigation of an Indolent Hospital Outbreak.</title>
        <authorList>
            <person name="Johnson R.C."/>
            <person name="Deming C."/>
            <person name="Conlan S."/>
            <person name="Zellmer C.J."/>
            <person name="Michelin A.V."/>
            <person name="Lee-Lin S."/>
            <person name="Thomas P.J."/>
            <person name="Park M."/>
            <person name="Weingarten R.A."/>
            <person name="Less J."/>
            <person name="Dekker J.P."/>
            <person name="Frank K.M."/>
            <person name="Musser K.A."/>
            <person name="Mcquiston J.R."/>
            <person name="Henderson D.K."/>
            <person name="Lau A.F."/>
            <person name="Palmore T.N."/>
            <person name="Segre J.A."/>
        </authorList>
    </citation>
    <scope>NUCLEOTIDE SEQUENCE [LARGE SCALE GENOMIC DNA]</scope>
    <source>
        <strain evidence="3 4">SK-NIH.Env6_1116</strain>
    </source>
</reference>
<feature type="chain" id="PRO_5019528538" evidence="2">
    <location>
        <begin position="23"/>
        <end position="432"/>
    </location>
</feature>
<dbReference type="GO" id="GO:0009279">
    <property type="term" value="C:cell outer membrane"/>
    <property type="evidence" value="ECO:0007669"/>
    <property type="project" value="InterPro"/>
</dbReference>
<dbReference type="Pfam" id="PF05275">
    <property type="entry name" value="CopB"/>
    <property type="match status" value="1"/>
</dbReference>
<organism evidence="3 4">
    <name type="scientific">Sphingobium yanoikuyae</name>
    <name type="common">Sphingomonas yanoikuyae</name>
    <dbReference type="NCBI Taxonomy" id="13690"/>
    <lineage>
        <taxon>Bacteria</taxon>
        <taxon>Pseudomonadati</taxon>
        <taxon>Pseudomonadota</taxon>
        <taxon>Alphaproteobacteria</taxon>
        <taxon>Sphingomonadales</taxon>
        <taxon>Sphingomonadaceae</taxon>
        <taxon>Sphingobium</taxon>
    </lineage>
</organism>
<gene>
    <name evidence="3" type="ORF">DAH51_23615</name>
</gene>
<evidence type="ECO:0000256" key="2">
    <source>
        <dbReference type="SAM" id="SignalP"/>
    </source>
</evidence>
<evidence type="ECO:0000313" key="3">
    <source>
        <dbReference type="EMBL" id="RSU48977.1"/>
    </source>
</evidence>
<feature type="compositionally biased region" description="Low complexity" evidence="1">
    <location>
        <begin position="63"/>
        <end position="92"/>
    </location>
</feature>
<dbReference type="EMBL" id="QRAL01000044">
    <property type="protein sequence ID" value="RSU48977.1"/>
    <property type="molecule type" value="Genomic_DNA"/>
</dbReference>
<dbReference type="GO" id="GO:0005507">
    <property type="term" value="F:copper ion binding"/>
    <property type="evidence" value="ECO:0007669"/>
    <property type="project" value="InterPro"/>
</dbReference>
<name>A0A430BGH3_SPHYA</name>
<keyword evidence="2" id="KW-0732">Signal</keyword>